<keyword evidence="6" id="KW-0812">Transmembrane</keyword>
<evidence type="ECO:0000259" key="7">
    <source>
        <dbReference type="Pfam" id="PF13462"/>
    </source>
</evidence>
<dbReference type="EMBL" id="JOTN01000034">
    <property type="protein sequence ID" value="KEK17289.1"/>
    <property type="molecule type" value="Genomic_DNA"/>
</dbReference>
<dbReference type="eggNOG" id="COG1651">
    <property type="taxonomic scope" value="Bacteria"/>
</dbReference>
<keyword evidence="3" id="KW-0560">Oxidoreductase</keyword>
<dbReference type="Gene3D" id="3.40.30.10">
    <property type="entry name" value="Glutaredoxin"/>
    <property type="match status" value="1"/>
</dbReference>
<keyword evidence="9" id="KW-1185">Reference proteome</keyword>
<feature type="domain" description="Thioredoxin-like fold" evidence="7">
    <location>
        <begin position="45"/>
        <end position="212"/>
    </location>
</feature>
<comment type="caution">
    <text evidence="8">The sequence shown here is derived from an EMBL/GenBank/DDBJ whole genome shotgun (WGS) entry which is preliminary data.</text>
</comment>
<keyword evidence="5" id="KW-0676">Redox-active center</keyword>
<gene>
    <name evidence="8" type="ORF">BAMA_16010</name>
</gene>
<dbReference type="Proteomes" id="UP000027822">
    <property type="component" value="Unassembled WGS sequence"/>
</dbReference>
<evidence type="ECO:0000313" key="9">
    <source>
        <dbReference type="Proteomes" id="UP000027822"/>
    </source>
</evidence>
<name>A0A073JQC9_9BACI</name>
<dbReference type="InterPro" id="IPR012336">
    <property type="entry name" value="Thioredoxin-like_fold"/>
</dbReference>
<keyword evidence="6" id="KW-1133">Transmembrane helix</keyword>
<evidence type="ECO:0000256" key="6">
    <source>
        <dbReference type="SAM" id="Phobius"/>
    </source>
</evidence>
<proteinExistence type="inferred from homology"/>
<dbReference type="GO" id="GO:0016491">
    <property type="term" value="F:oxidoreductase activity"/>
    <property type="evidence" value="ECO:0007669"/>
    <property type="project" value="UniProtKB-KW"/>
</dbReference>
<dbReference type="OrthoDB" id="117402at2"/>
<sequence>MKSNKIALLGGVFAVAVLIVIGAIIYSIVNDKRDKGSEMFAYTEQQTLGEKEADIHITIFSDFKCPACRTWDATVLPRLKEEYINKGTAQLHLINFPFIGEDSEYGAAIGEAIYKQNPEAFWTFFDELYQHQKSDKEEWITKELVTNIVTEKLPNINVEQLEEDANSKEIKDMVKEDHDRALKLKVQGAPSIYVNGNLVNPDYDSIKVAIEKLQK</sequence>
<reference evidence="8 9" key="1">
    <citation type="submission" date="2014-06" db="EMBL/GenBank/DDBJ databases">
        <title>Draft genome sequence of Bacillus manliponensis JCM 15802 (MCCC 1A00708).</title>
        <authorList>
            <person name="Lai Q."/>
            <person name="Liu Y."/>
            <person name="Shao Z."/>
        </authorList>
    </citation>
    <scope>NUCLEOTIDE SEQUENCE [LARGE SCALE GENOMIC DNA]</scope>
    <source>
        <strain evidence="8 9">JCM 15802</strain>
    </source>
</reference>
<evidence type="ECO:0000256" key="3">
    <source>
        <dbReference type="ARBA" id="ARBA00023002"/>
    </source>
</evidence>
<dbReference type="Pfam" id="PF13462">
    <property type="entry name" value="Thioredoxin_4"/>
    <property type="match status" value="1"/>
</dbReference>
<evidence type="ECO:0000313" key="8">
    <source>
        <dbReference type="EMBL" id="KEK17289.1"/>
    </source>
</evidence>
<dbReference type="PANTHER" id="PTHR13887">
    <property type="entry name" value="GLUTATHIONE S-TRANSFERASE KAPPA"/>
    <property type="match status" value="1"/>
</dbReference>
<evidence type="ECO:0000256" key="5">
    <source>
        <dbReference type="ARBA" id="ARBA00023284"/>
    </source>
</evidence>
<dbReference type="PANTHER" id="PTHR13887:SF14">
    <property type="entry name" value="DISULFIDE BOND FORMATION PROTEIN D"/>
    <property type="match status" value="1"/>
</dbReference>
<feature type="transmembrane region" description="Helical" evidence="6">
    <location>
        <begin position="6"/>
        <end position="29"/>
    </location>
</feature>
<evidence type="ECO:0000256" key="1">
    <source>
        <dbReference type="ARBA" id="ARBA00005791"/>
    </source>
</evidence>
<organism evidence="8 9">
    <name type="scientific">Bacillus manliponensis</name>
    <dbReference type="NCBI Taxonomy" id="574376"/>
    <lineage>
        <taxon>Bacteria</taxon>
        <taxon>Bacillati</taxon>
        <taxon>Bacillota</taxon>
        <taxon>Bacilli</taxon>
        <taxon>Bacillales</taxon>
        <taxon>Bacillaceae</taxon>
        <taxon>Bacillus</taxon>
        <taxon>Bacillus cereus group</taxon>
    </lineage>
</organism>
<keyword evidence="6" id="KW-0472">Membrane</keyword>
<evidence type="ECO:0000256" key="2">
    <source>
        <dbReference type="ARBA" id="ARBA00022729"/>
    </source>
</evidence>
<dbReference type="AlphaFoldDB" id="A0A073JQC9"/>
<dbReference type="STRING" id="574376.BAMA_16010"/>
<dbReference type="SUPFAM" id="SSF52833">
    <property type="entry name" value="Thioredoxin-like"/>
    <property type="match status" value="1"/>
</dbReference>
<protein>
    <submittedName>
        <fullName evidence="8">Disulfide bond formation protein DsbD</fullName>
    </submittedName>
</protein>
<keyword evidence="4" id="KW-1015">Disulfide bond</keyword>
<evidence type="ECO:0000256" key="4">
    <source>
        <dbReference type="ARBA" id="ARBA00023157"/>
    </source>
</evidence>
<accession>A0A073JQC9</accession>
<dbReference type="InterPro" id="IPR036249">
    <property type="entry name" value="Thioredoxin-like_sf"/>
</dbReference>
<dbReference type="RefSeq" id="WP_034643751.1">
    <property type="nucleotide sequence ID" value="NZ_CBCSJC010000021.1"/>
</dbReference>
<comment type="similarity">
    <text evidence="1">Belongs to the thioredoxin family. DsbA subfamily.</text>
</comment>
<keyword evidence="2" id="KW-0732">Signal</keyword>